<comment type="caution">
    <text evidence="2">The sequence shown here is derived from an EMBL/GenBank/DDBJ whole genome shotgun (WGS) entry which is preliminary data.</text>
</comment>
<gene>
    <name evidence="2" type="ORF">LX76_03603</name>
</gene>
<evidence type="ECO:0000256" key="1">
    <source>
        <dbReference type="SAM" id="MobiDB-lite"/>
    </source>
</evidence>
<protein>
    <recommendedName>
        <fullName evidence="4">Transposase</fullName>
    </recommendedName>
</protein>
<evidence type="ECO:0000313" key="2">
    <source>
        <dbReference type="EMBL" id="PZX49996.1"/>
    </source>
</evidence>
<evidence type="ECO:0000313" key="3">
    <source>
        <dbReference type="Proteomes" id="UP000249538"/>
    </source>
</evidence>
<evidence type="ECO:0008006" key="4">
    <source>
        <dbReference type="Google" id="ProtNLM"/>
    </source>
</evidence>
<name>A0A2W7QS26_9RHOB</name>
<dbReference type="Proteomes" id="UP000249538">
    <property type="component" value="Unassembled WGS sequence"/>
</dbReference>
<sequence>MAYRSIKDQQLRLYMSDLPKHSQRTSAARAGFSERTARRFDANPTLPSNRKIVHGRTVADPLEGYWEGNILPLLERDSALQACTRWPSPTIGSGAPWNGGCGSGGR</sequence>
<proteinExistence type="predicted"/>
<reference evidence="2 3" key="1">
    <citation type="submission" date="2018-06" db="EMBL/GenBank/DDBJ databases">
        <title>Genomic Encyclopedia of Archaeal and Bacterial Type Strains, Phase II (KMG-II): from individual species to whole genera.</title>
        <authorList>
            <person name="Goeker M."/>
        </authorList>
    </citation>
    <scope>NUCLEOTIDE SEQUENCE [LARGE SCALE GENOMIC DNA]</scope>
    <source>
        <strain evidence="2 3">DSM 18774</strain>
    </source>
</reference>
<organism evidence="2 3">
    <name type="scientific">Cereibacter changlensis</name>
    <dbReference type="NCBI Taxonomy" id="402884"/>
    <lineage>
        <taxon>Bacteria</taxon>
        <taxon>Pseudomonadati</taxon>
        <taxon>Pseudomonadota</taxon>
        <taxon>Alphaproteobacteria</taxon>
        <taxon>Rhodobacterales</taxon>
        <taxon>Paracoccaceae</taxon>
        <taxon>Cereibacter</taxon>
    </lineage>
</organism>
<dbReference type="EMBL" id="QKZS01000013">
    <property type="protein sequence ID" value="PZX49996.1"/>
    <property type="molecule type" value="Genomic_DNA"/>
</dbReference>
<feature type="region of interest" description="Disordered" evidence="1">
    <location>
        <begin position="16"/>
        <end position="45"/>
    </location>
</feature>
<accession>A0A2W7QS26</accession>
<dbReference type="AlphaFoldDB" id="A0A2W7QS26"/>